<dbReference type="STRING" id="1797589.A2784_04835"/>
<name>A0A1G1VRG6_9BACT</name>
<dbReference type="Proteomes" id="UP000177324">
    <property type="component" value="Unassembled WGS sequence"/>
</dbReference>
<gene>
    <name evidence="1" type="ORF">A2784_04835</name>
</gene>
<comment type="caution">
    <text evidence="1">The sequence shown here is derived from an EMBL/GenBank/DDBJ whole genome shotgun (WGS) entry which is preliminary data.</text>
</comment>
<organism evidence="1 2">
    <name type="scientific">Candidatus Chisholmbacteria bacterium RIFCSPHIGHO2_01_FULL_48_12</name>
    <dbReference type="NCBI Taxonomy" id="1797589"/>
    <lineage>
        <taxon>Bacteria</taxon>
        <taxon>Candidatus Chisholmiibacteriota</taxon>
    </lineage>
</organism>
<sequence length="319" mass="36185">MTQDRVLPEPRFLSRGGVQEWVEILAEKYPGVFSQERLRVVGVDVPPAEILNARNEVVEPKGGRWELGPGTYQVKFGFEFPEELRRSEIRPQMFWRSSNHRLGCGGRSFWAGTYEKPEDDLLFGAEVVGFYDVMNPYGVVIEQGASLAQVCFARYRRQPIPIVVSDLLVPAQVTEFMGPGEIRRDKTSLPKTKEATARGNKLVLKKNVPYLVEFRGRVFLGSNEVVVPITPRWDELENYKIERLLQYSCLGDPGYKGRLGMLVIPTLDVTLNREEGVARVAKFGVIPLGEMTEYAGQWQDGEGANEPEIEFRSSFRGYF</sequence>
<dbReference type="EMBL" id="MHCH01000012">
    <property type="protein sequence ID" value="OGY17982.1"/>
    <property type="molecule type" value="Genomic_DNA"/>
</dbReference>
<evidence type="ECO:0000313" key="2">
    <source>
        <dbReference type="Proteomes" id="UP000177324"/>
    </source>
</evidence>
<protein>
    <submittedName>
        <fullName evidence="1">Uncharacterized protein</fullName>
    </submittedName>
</protein>
<dbReference type="AlphaFoldDB" id="A0A1G1VRG6"/>
<accession>A0A1G1VRG6</accession>
<evidence type="ECO:0000313" key="1">
    <source>
        <dbReference type="EMBL" id="OGY17982.1"/>
    </source>
</evidence>
<reference evidence="1 2" key="1">
    <citation type="journal article" date="2016" name="Nat. Commun.">
        <title>Thousands of microbial genomes shed light on interconnected biogeochemical processes in an aquifer system.</title>
        <authorList>
            <person name="Anantharaman K."/>
            <person name="Brown C.T."/>
            <person name="Hug L.A."/>
            <person name="Sharon I."/>
            <person name="Castelle C.J."/>
            <person name="Probst A.J."/>
            <person name="Thomas B.C."/>
            <person name="Singh A."/>
            <person name="Wilkins M.J."/>
            <person name="Karaoz U."/>
            <person name="Brodie E.L."/>
            <person name="Williams K.H."/>
            <person name="Hubbard S.S."/>
            <person name="Banfield J.F."/>
        </authorList>
    </citation>
    <scope>NUCLEOTIDE SEQUENCE [LARGE SCALE GENOMIC DNA]</scope>
</reference>
<proteinExistence type="predicted"/>